<feature type="chain" id="PRO_5013722742" description="Mid2 domain-containing protein" evidence="3">
    <location>
        <begin position="21"/>
        <end position="341"/>
    </location>
</feature>
<evidence type="ECO:0000256" key="3">
    <source>
        <dbReference type="SAM" id="SignalP"/>
    </source>
</evidence>
<keyword evidence="2" id="KW-0812">Transmembrane</keyword>
<evidence type="ECO:0000256" key="1">
    <source>
        <dbReference type="SAM" id="MobiDB-lite"/>
    </source>
</evidence>
<dbReference type="AlphaFoldDB" id="A0A2H3D9U2"/>
<dbReference type="OrthoDB" id="2757214at2759"/>
<keyword evidence="2" id="KW-0472">Membrane</keyword>
<feature type="compositionally biased region" description="Polar residues" evidence="1">
    <location>
        <begin position="194"/>
        <end position="207"/>
    </location>
</feature>
<feature type="transmembrane region" description="Helical" evidence="2">
    <location>
        <begin position="256"/>
        <end position="279"/>
    </location>
</feature>
<feature type="signal peptide" evidence="3">
    <location>
        <begin position="1"/>
        <end position="20"/>
    </location>
</feature>
<reference evidence="5" key="1">
    <citation type="journal article" date="2017" name="Nat. Ecol. Evol.">
        <title>Genome expansion and lineage-specific genetic innovations in the forest pathogenic fungi Armillaria.</title>
        <authorList>
            <person name="Sipos G."/>
            <person name="Prasanna A.N."/>
            <person name="Walter M.C."/>
            <person name="O'Connor E."/>
            <person name="Balint B."/>
            <person name="Krizsan K."/>
            <person name="Kiss B."/>
            <person name="Hess J."/>
            <person name="Varga T."/>
            <person name="Slot J."/>
            <person name="Riley R."/>
            <person name="Boka B."/>
            <person name="Rigling D."/>
            <person name="Barry K."/>
            <person name="Lee J."/>
            <person name="Mihaltcheva S."/>
            <person name="LaButti K."/>
            <person name="Lipzen A."/>
            <person name="Waldron R."/>
            <person name="Moloney N.M."/>
            <person name="Sperisen C."/>
            <person name="Kredics L."/>
            <person name="Vagvoelgyi C."/>
            <person name="Patrignani A."/>
            <person name="Fitzpatrick D."/>
            <person name="Nagy I."/>
            <person name="Doyle S."/>
            <person name="Anderson J.B."/>
            <person name="Grigoriev I.V."/>
            <person name="Gueldener U."/>
            <person name="Muensterkoetter M."/>
            <person name="Nagy L.G."/>
        </authorList>
    </citation>
    <scope>NUCLEOTIDE SEQUENCE [LARGE SCALE GENOMIC DNA]</scope>
    <source>
        <strain evidence="5">Ar21-2</strain>
    </source>
</reference>
<dbReference type="CDD" id="cd12087">
    <property type="entry name" value="TM_EGFR-like"/>
    <property type="match status" value="1"/>
</dbReference>
<keyword evidence="3" id="KW-0732">Signal</keyword>
<dbReference type="EMBL" id="KZ293700">
    <property type="protein sequence ID" value="PBK84246.1"/>
    <property type="molecule type" value="Genomic_DNA"/>
</dbReference>
<evidence type="ECO:0000313" key="5">
    <source>
        <dbReference type="Proteomes" id="UP000217790"/>
    </source>
</evidence>
<organism evidence="4 5">
    <name type="scientific">Armillaria gallica</name>
    <name type="common">Bulbous honey fungus</name>
    <name type="synonym">Armillaria bulbosa</name>
    <dbReference type="NCBI Taxonomy" id="47427"/>
    <lineage>
        <taxon>Eukaryota</taxon>
        <taxon>Fungi</taxon>
        <taxon>Dikarya</taxon>
        <taxon>Basidiomycota</taxon>
        <taxon>Agaricomycotina</taxon>
        <taxon>Agaricomycetes</taxon>
        <taxon>Agaricomycetidae</taxon>
        <taxon>Agaricales</taxon>
        <taxon>Marasmiineae</taxon>
        <taxon>Physalacriaceae</taxon>
        <taxon>Armillaria</taxon>
    </lineage>
</organism>
<dbReference type="OMA" id="ICNSTYA"/>
<dbReference type="InParanoid" id="A0A2H3D9U2"/>
<keyword evidence="2" id="KW-1133">Transmembrane helix</keyword>
<dbReference type="STRING" id="47427.A0A2H3D9U2"/>
<feature type="non-terminal residue" evidence="4">
    <location>
        <position position="1"/>
    </location>
</feature>
<accession>A0A2H3D9U2</accession>
<feature type="compositionally biased region" description="Basic and acidic residues" evidence="1">
    <location>
        <begin position="329"/>
        <end position="341"/>
    </location>
</feature>
<feature type="region of interest" description="Disordered" evidence="1">
    <location>
        <begin position="286"/>
        <end position="341"/>
    </location>
</feature>
<protein>
    <recommendedName>
        <fullName evidence="6">Mid2 domain-containing protein</fullName>
    </recommendedName>
</protein>
<gene>
    <name evidence="4" type="ORF">ARMGADRAFT_1170163</name>
</gene>
<feature type="region of interest" description="Disordered" evidence="1">
    <location>
        <begin position="194"/>
        <end position="223"/>
    </location>
</feature>
<name>A0A2H3D9U2_ARMGA</name>
<evidence type="ECO:0000256" key="2">
    <source>
        <dbReference type="SAM" id="Phobius"/>
    </source>
</evidence>
<evidence type="ECO:0000313" key="4">
    <source>
        <dbReference type="EMBL" id="PBK84246.1"/>
    </source>
</evidence>
<evidence type="ECO:0008006" key="6">
    <source>
        <dbReference type="Google" id="ProtNLM"/>
    </source>
</evidence>
<dbReference type="Proteomes" id="UP000217790">
    <property type="component" value="Unassembled WGS sequence"/>
</dbReference>
<feature type="compositionally biased region" description="Polar residues" evidence="1">
    <location>
        <begin position="302"/>
        <end position="311"/>
    </location>
</feature>
<proteinExistence type="predicted"/>
<keyword evidence="5" id="KW-1185">Reference proteome</keyword>
<sequence>MTSLLKTIFGLSFLVPYVFAQDHTRCADSGSDWYTSFIGETPCRTYERLRQICNSTYALGALNPSTPPDVCGDQIADCCCNSIAFALSMMCLTCQQGLGPNGFGINAGAGTYELYLMHGSNSFCTPNTNESFPIGIQAAVCDADIKIHDSFYNRLFWGDGTWFYATSRDIITQTDVSERNNTLTHCASTTLNVTSSSQPQRSISHLESTPPLESTPLPQSTSFPLSSTILRTESSAASATSASTLPHSSKSLTAGAIAGIAVGSIAFLGAIALLLIWLFSYRRRRADTEDSETSPRPFIISDTPSMSNSAGTPMLTRNPESGAWRRLRMKEQREPPPRYTE</sequence>